<feature type="signal peptide" evidence="5">
    <location>
        <begin position="1"/>
        <end position="19"/>
    </location>
</feature>
<dbReference type="Gene3D" id="2.40.10.10">
    <property type="entry name" value="Trypsin-like serine proteases"/>
    <property type="match status" value="2"/>
</dbReference>
<keyword evidence="4" id="KW-1015">Disulfide bond</keyword>
<feature type="chain" id="PRO_5041275069" description="Peptidase S1 domain-containing protein" evidence="5">
    <location>
        <begin position="20"/>
        <end position="222"/>
    </location>
</feature>
<keyword evidence="2" id="KW-0378">Hydrolase</keyword>
<keyword evidence="1" id="KW-0645">Protease</keyword>
<evidence type="ECO:0000256" key="4">
    <source>
        <dbReference type="ARBA" id="ARBA00023157"/>
    </source>
</evidence>
<dbReference type="Pfam" id="PF00089">
    <property type="entry name" value="Trypsin"/>
    <property type="match status" value="2"/>
</dbReference>
<feature type="non-terminal residue" evidence="7">
    <location>
        <position position="222"/>
    </location>
</feature>
<evidence type="ECO:0000259" key="6">
    <source>
        <dbReference type="PROSITE" id="PS50240"/>
    </source>
</evidence>
<evidence type="ECO:0000313" key="8">
    <source>
        <dbReference type="Proteomes" id="UP001177023"/>
    </source>
</evidence>
<evidence type="ECO:0000256" key="3">
    <source>
        <dbReference type="ARBA" id="ARBA00022825"/>
    </source>
</evidence>
<organism evidence="7 8">
    <name type="scientific">Mesorhabditis spiculigera</name>
    <dbReference type="NCBI Taxonomy" id="96644"/>
    <lineage>
        <taxon>Eukaryota</taxon>
        <taxon>Metazoa</taxon>
        <taxon>Ecdysozoa</taxon>
        <taxon>Nematoda</taxon>
        <taxon>Chromadorea</taxon>
        <taxon>Rhabditida</taxon>
        <taxon>Rhabditina</taxon>
        <taxon>Rhabditomorpha</taxon>
        <taxon>Rhabditoidea</taxon>
        <taxon>Rhabditidae</taxon>
        <taxon>Mesorhabditinae</taxon>
        <taxon>Mesorhabditis</taxon>
    </lineage>
</organism>
<comment type="caution">
    <text evidence="7">The sequence shown here is derived from an EMBL/GenBank/DDBJ whole genome shotgun (WGS) entry which is preliminary data.</text>
</comment>
<keyword evidence="5" id="KW-0732">Signal</keyword>
<dbReference type="InterPro" id="IPR009003">
    <property type="entry name" value="Peptidase_S1_PA"/>
</dbReference>
<evidence type="ECO:0000313" key="7">
    <source>
        <dbReference type="EMBL" id="CAJ0569508.1"/>
    </source>
</evidence>
<gene>
    <name evidence="7" type="ORF">MSPICULIGERA_LOCUS7985</name>
</gene>
<dbReference type="PROSITE" id="PS00134">
    <property type="entry name" value="TRYPSIN_HIS"/>
    <property type="match status" value="1"/>
</dbReference>
<dbReference type="GO" id="GO:0006508">
    <property type="term" value="P:proteolysis"/>
    <property type="evidence" value="ECO:0007669"/>
    <property type="project" value="UniProtKB-KW"/>
</dbReference>
<dbReference type="PANTHER" id="PTHR24276">
    <property type="entry name" value="POLYSERASE-RELATED"/>
    <property type="match status" value="1"/>
</dbReference>
<dbReference type="PANTHER" id="PTHR24276:SF98">
    <property type="entry name" value="FI18310P1-RELATED"/>
    <property type="match status" value="1"/>
</dbReference>
<dbReference type="EMBL" id="CATQJA010002043">
    <property type="protein sequence ID" value="CAJ0569508.1"/>
    <property type="molecule type" value="Genomic_DNA"/>
</dbReference>
<dbReference type="InterPro" id="IPR043504">
    <property type="entry name" value="Peptidase_S1_PA_chymotrypsin"/>
</dbReference>
<dbReference type="SMART" id="SM00020">
    <property type="entry name" value="Tryp_SPc"/>
    <property type="match status" value="1"/>
</dbReference>
<dbReference type="GO" id="GO:0004252">
    <property type="term" value="F:serine-type endopeptidase activity"/>
    <property type="evidence" value="ECO:0007669"/>
    <property type="project" value="InterPro"/>
</dbReference>
<evidence type="ECO:0000256" key="2">
    <source>
        <dbReference type="ARBA" id="ARBA00022801"/>
    </source>
</evidence>
<dbReference type="InterPro" id="IPR018114">
    <property type="entry name" value="TRYPSIN_HIS"/>
</dbReference>
<dbReference type="InterPro" id="IPR050430">
    <property type="entry name" value="Peptidase_S1"/>
</dbReference>
<dbReference type="Proteomes" id="UP001177023">
    <property type="component" value="Unassembled WGS sequence"/>
</dbReference>
<dbReference type="SUPFAM" id="SSF50494">
    <property type="entry name" value="Trypsin-like serine proteases"/>
    <property type="match status" value="2"/>
</dbReference>
<proteinExistence type="predicted"/>
<keyword evidence="3" id="KW-0720">Serine protease</keyword>
<sequence length="222" mass="24900">MHFLLPLLFLCFWNSIVGGARSEAGDYPFAVTLQVYNQVKKKWLTVCAGSIIDREWVLGAANCFYFGSRRTPADQYRIVAGSTRVTSTSTDDGITQVIQVADVVIHPEMKVDDKPNDELHLFIYNELALIKQTPQIRENSPEVMKKMQAKLTHLVVLGVLLQPARSIVGGHGVSVDSHNYAVAIRTRRNNRWLTVCSGSIIDAEWILTAGHCISNIFWERVT</sequence>
<evidence type="ECO:0000256" key="1">
    <source>
        <dbReference type="ARBA" id="ARBA00022670"/>
    </source>
</evidence>
<evidence type="ECO:0000256" key="5">
    <source>
        <dbReference type="SAM" id="SignalP"/>
    </source>
</evidence>
<reference evidence="7" key="1">
    <citation type="submission" date="2023-06" db="EMBL/GenBank/DDBJ databases">
        <authorList>
            <person name="Delattre M."/>
        </authorList>
    </citation>
    <scope>NUCLEOTIDE SEQUENCE</scope>
    <source>
        <strain evidence="7">AF72</strain>
    </source>
</reference>
<dbReference type="InterPro" id="IPR001254">
    <property type="entry name" value="Trypsin_dom"/>
</dbReference>
<keyword evidence="8" id="KW-1185">Reference proteome</keyword>
<dbReference type="AlphaFoldDB" id="A0AA36CJ50"/>
<dbReference type="PROSITE" id="PS50240">
    <property type="entry name" value="TRYPSIN_DOM"/>
    <property type="match status" value="1"/>
</dbReference>
<name>A0AA36CJ50_9BILA</name>
<protein>
    <recommendedName>
        <fullName evidence="6">Peptidase S1 domain-containing protein</fullName>
    </recommendedName>
</protein>
<accession>A0AA36CJ50</accession>
<feature type="domain" description="Peptidase S1" evidence="6">
    <location>
        <begin position="16"/>
        <end position="212"/>
    </location>
</feature>